<dbReference type="PANTHER" id="PTHR14240:SF1">
    <property type="entry name" value="PROTEIN FANTOM-RELATED"/>
    <property type="match status" value="1"/>
</dbReference>
<gene>
    <name evidence="2" type="ORF">CAPTEDRAFT_218340</name>
</gene>
<dbReference type="GO" id="GO:1905515">
    <property type="term" value="P:non-motile cilium assembly"/>
    <property type="evidence" value="ECO:0007669"/>
    <property type="project" value="TreeGrafter"/>
</dbReference>
<dbReference type="OrthoDB" id="6154114at2759"/>
<evidence type="ECO:0000313" key="2">
    <source>
        <dbReference type="EMBL" id="ELU06907.1"/>
    </source>
</evidence>
<keyword evidence="1" id="KW-0175">Coiled coil</keyword>
<dbReference type="PANTHER" id="PTHR14240">
    <property type="entry name" value="RETINITIS PIGMENTOSA GTPASE REGULATOR-INTERACTING PROTEIN"/>
    <property type="match status" value="1"/>
</dbReference>
<dbReference type="Proteomes" id="UP000014760">
    <property type="component" value="Unassembled WGS sequence"/>
</dbReference>
<dbReference type="EMBL" id="KB300307">
    <property type="protein sequence ID" value="ELU06907.1"/>
    <property type="molecule type" value="Genomic_DNA"/>
</dbReference>
<sequence>MLSSTLGIGLGPMASYFQYATPMPKITLRMIRITDTVLTISVGRRTILQSISNFQFPVVLFPSNMCITNFKVAQSPGLPRYGHSVLEDTRAENRHLENIIQQLHEKLNLYEQDIEMQREQMRVRETEYEEDILKIKQQLSQGQRTNIQENIDVIRLQREVKDKSTKLSQIQAQFQNVEEKLHTVKTSHDQVLYEMDLLNNQLKEEQDRSMSLQNELKASSLSQRALVESKQFATRKIFWGLYESFSAAWKTLEAFFFSPLRHLFAEPGLRDDWFWDGVAAFRGNSTENSQEVGTLPFSGLHHLGEKTPCGELQNQIQDGGSCSTNTDMLCVHYCIWYFARMKGWLTSS</sequence>
<feature type="coiled-coil region" evidence="1">
    <location>
        <begin position="153"/>
        <end position="215"/>
    </location>
</feature>
<dbReference type="AlphaFoldDB" id="R7USK7"/>
<dbReference type="EMBL" id="AMQN01007269">
    <property type="status" value="NOT_ANNOTATED_CDS"/>
    <property type="molecule type" value="Genomic_DNA"/>
</dbReference>
<dbReference type="EMBL" id="AMQN01007270">
    <property type="status" value="NOT_ANNOTATED_CDS"/>
    <property type="molecule type" value="Genomic_DNA"/>
</dbReference>
<proteinExistence type="predicted"/>
<dbReference type="EMBL" id="AMQN01007268">
    <property type="status" value="NOT_ANNOTATED_CDS"/>
    <property type="molecule type" value="Genomic_DNA"/>
</dbReference>
<reference evidence="4" key="1">
    <citation type="submission" date="2012-12" db="EMBL/GenBank/DDBJ databases">
        <authorList>
            <person name="Hellsten U."/>
            <person name="Grimwood J."/>
            <person name="Chapman J.A."/>
            <person name="Shapiro H."/>
            <person name="Aerts A."/>
            <person name="Otillar R.P."/>
            <person name="Terry A.Y."/>
            <person name="Boore J.L."/>
            <person name="Simakov O."/>
            <person name="Marletaz F."/>
            <person name="Cho S.-J."/>
            <person name="Edsinger-Gonzales E."/>
            <person name="Havlak P."/>
            <person name="Kuo D.-H."/>
            <person name="Larsson T."/>
            <person name="Lv J."/>
            <person name="Arendt D."/>
            <person name="Savage R."/>
            <person name="Osoegawa K."/>
            <person name="de Jong P."/>
            <person name="Lindberg D.R."/>
            <person name="Seaver E.C."/>
            <person name="Weisblat D.A."/>
            <person name="Putnam N.H."/>
            <person name="Grigoriev I.V."/>
            <person name="Rokhsar D.S."/>
        </authorList>
    </citation>
    <scope>NUCLEOTIDE SEQUENCE</scope>
    <source>
        <strain evidence="4">I ESC-2004</strain>
    </source>
</reference>
<reference evidence="2 4" key="2">
    <citation type="journal article" date="2013" name="Nature">
        <title>Insights into bilaterian evolution from three spiralian genomes.</title>
        <authorList>
            <person name="Simakov O."/>
            <person name="Marletaz F."/>
            <person name="Cho S.J."/>
            <person name="Edsinger-Gonzales E."/>
            <person name="Havlak P."/>
            <person name="Hellsten U."/>
            <person name="Kuo D.H."/>
            <person name="Larsson T."/>
            <person name="Lv J."/>
            <person name="Arendt D."/>
            <person name="Savage R."/>
            <person name="Osoegawa K."/>
            <person name="de Jong P."/>
            <person name="Grimwood J."/>
            <person name="Chapman J.A."/>
            <person name="Shapiro H."/>
            <person name="Aerts A."/>
            <person name="Otillar R.P."/>
            <person name="Terry A.Y."/>
            <person name="Boore J.L."/>
            <person name="Grigoriev I.V."/>
            <person name="Lindberg D.R."/>
            <person name="Seaver E.C."/>
            <person name="Weisblat D.A."/>
            <person name="Putnam N.H."/>
            <person name="Rokhsar D.S."/>
        </authorList>
    </citation>
    <scope>NUCLEOTIDE SEQUENCE</scope>
    <source>
        <strain evidence="2 4">I ESC-2004</strain>
    </source>
</reference>
<dbReference type="EnsemblMetazoa" id="CapteT218340">
    <property type="protein sequence ID" value="CapteP218340"/>
    <property type="gene ID" value="CapteG218340"/>
</dbReference>
<accession>R7USK7</accession>
<dbReference type="STRING" id="283909.R7USK7"/>
<evidence type="ECO:0000313" key="3">
    <source>
        <dbReference type="EnsemblMetazoa" id="CapteP218340"/>
    </source>
</evidence>
<protein>
    <submittedName>
        <fullName evidence="2 3">Uncharacterized protein</fullName>
    </submittedName>
</protein>
<evidence type="ECO:0000313" key="4">
    <source>
        <dbReference type="Proteomes" id="UP000014760"/>
    </source>
</evidence>
<organism evidence="2">
    <name type="scientific">Capitella teleta</name>
    <name type="common">Polychaete worm</name>
    <dbReference type="NCBI Taxonomy" id="283909"/>
    <lineage>
        <taxon>Eukaryota</taxon>
        <taxon>Metazoa</taxon>
        <taxon>Spiralia</taxon>
        <taxon>Lophotrochozoa</taxon>
        <taxon>Annelida</taxon>
        <taxon>Polychaeta</taxon>
        <taxon>Sedentaria</taxon>
        <taxon>Scolecida</taxon>
        <taxon>Capitellidae</taxon>
        <taxon>Capitella</taxon>
    </lineage>
</organism>
<dbReference type="HOGENOM" id="CLU_797525_0_0_1"/>
<feature type="coiled-coil region" evidence="1">
    <location>
        <begin position="86"/>
        <end position="120"/>
    </location>
</feature>
<evidence type="ECO:0000256" key="1">
    <source>
        <dbReference type="SAM" id="Coils"/>
    </source>
</evidence>
<reference evidence="3" key="3">
    <citation type="submission" date="2015-06" db="UniProtKB">
        <authorList>
            <consortium name="EnsemblMetazoa"/>
        </authorList>
    </citation>
    <scope>IDENTIFICATION</scope>
</reference>
<keyword evidence="4" id="KW-1185">Reference proteome</keyword>
<dbReference type="InterPro" id="IPR031139">
    <property type="entry name" value="RPGRIP1_fam"/>
</dbReference>
<name>R7USK7_CAPTE</name>
<dbReference type="GO" id="GO:0035869">
    <property type="term" value="C:ciliary transition zone"/>
    <property type="evidence" value="ECO:0007669"/>
    <property type="project" value="TreeGrafter"/>
</dbReference>